<dbReference type="InterPro" id="IPR036249">
    <property type="entry name" value="Thioredoxin-like_sf"/>
</dbReference>
<keyword evidence="4" id="KW-1185">Reference proteome</keyword>
<dbReference type="Proteomes" id="UP000681425">
    <property type="component" value="Chromosome"/>
</dbReference>
<dbReference type="SUPFAM" id="SSF47616">
    <property type="entry name" value="GST C-terminal domain-like"/>
    <property type="match status" value="1"/>
</dbReference>
<feature type="domain" description="GST C-terminal" evidence="2">
    <location>
        <begin position="91"/>
        <end position="213"/>
    </location>
</feature>
<dbReference type="EMBL" id="CP073910">
    <property type="protein sequence ID" value="QUT05719.1"/>
    <property type="molecule type" value="Genomic_DNA"/>
</dbReference>
<dbReference type="InterPro" id="IPR010987">
    <property type="entry name" value="Glutathione-S-Trfase_C-like"/>
</dbReference>
<dbReference type="RefSeq" id="WP_212609239.1">
    <property type="nucleotide sequence ID" value="NZ_CP073910.1"/>
</dbReference>
<protein>
    <submittedName>
        <fullName evidence="3">Glutathione S-transferase family protein</fullName>
    </submittedName>
</protein>
<dbReference type="SFLD" id="SFLDG00358">
    <property type="entry name" value="Main_(cytGST)"/>
    <property type="match status" value="1"/>
</dbReference>
<evidence type="ECO:0000313" key="3">
    <source>
        <dbReference type="EMBL" id="QUT05719.1"/>
    </source>
</evidence>
<organism evidence="3 4">
    <name type="scientific">Sphingobium phenoxybenzoativorans</name>
    <dbReference type="NCBI Taxonomy" id="1592790"/>
    <lineage>
        <taxon>Bacteria</taxon>
        <taxon>Pseudomonadati</taxon>
        <taxon>Pseudomonadota</taxon>
        <taxon>Alphaproteobacteria</taxon>
        <taxon>Sphingomonadales</taxon>
        <taxon>Sphingomonadaceae</taxon>
        <taxon>Sphingobium</taxon>
    </lineage>
</organism>
<dbReference type="Gene3D" id="1.20.1050.10">
    <property type="match status" value="1"/>
</dbReference>
<dbReference type="Pfam" id="PF02798">
    <property type="entry name" value="GST_N"/>
    <property type="match status" value="1"/>
</dbReference>
<dbReference type="PANTHER" id="PTHR44051">
    <property type="entry name" value="GLUTATHIONE S-TRANSFERASE-RELATED"/>
    <property type="match status" value="1"/>
</dbReference>
<dbReference type="InterPro" id="IPR040079">
    <property type="entry name" value="Glutathione_S-Trfase"/>
</dbReference>
<gene>
    <name evidence="3" type="ORF">KFK14_22695</name>
</gene>
<evidence type="ECO:0000313" key="4">
    <source>
        <dbReference type="Proteomes" id="UP000681425"/>
    </source>
</evidence>
<dbReference type="InterPro" id="IPR036282">
    <property type="entry name" value="Glutathione-S-Trfase_C_sf"/>
</dbReference>
<evidence type="ECO:0000259" key="2">
    <source>
        <dbReference type="PROSITE" id="PS50405"/>
    </source>
</evidence>
<dbReference type="AlphaFoldDB" id="A0A975K7C2"/>
<evidence type="ECO:0000259" key="1">
    <source>
        <dbReference type="PROSITE" id="PS50404"/>
    </source>
</evidence>
<dbReference type="PROSITE" id="PS50404">
    <property type="entry name" value="GST_NTER"/>
    <property type="match status" value="1"/>
</dbReference>
<accession>A0A975K7C2</accession>
<dbReference type="CDD" id="cd03057">
    <property type="entry name" value="GST_N_Beta"/>
    <property type="match status" value="1"/>
</dbReference>
<dbReference type="PROSITE" id="PS50405">
    <property type="entry name" value="GST_CTER"/>
    <property type="match status" value="1"/>
</dbReference>
<dbReference type="Gene3D" id="3.40.30.10">
    <property type="entry name" value="Glutaredoxin"/>
    <property type="match status" value="1"/>
</dbReference>
<reference evidence="3" key="1">
    <citation type="submission" date="2021-04" db="EMBL/GenBank/DDBJ databases">
        <title>Isolation of p-tert-butylphenol degrading bacteria Sphingobium phenoxybenzoativorans Tas13 from active sludge.</title>
        <authorList>
            <person name="Li Y."/>
        </authorList>
    </citation>
    <scope>NUCLEOTIDE SEQUENCE</scope>
    <source>
        <strain evidence="3">Tas13</strain>
    </source>
</reference>
<dbReference type="PANTHER" id="PTHR44051:SF8">
    <property type="entry name" value="GLUTATHIONE S-TRANSFERASE GSTA"/>
    <property type="match status" value="1"/>
</dbReference>
<sequence length="215" mass="23389">MPQPELVLYHFPGACSQVSICALETAGLSYEVRLVNLAAGEQSGADYLGVSPLGKVPLLLIDGEPLSENAAILTYIATLRPDAGLFPADPSPRMRAEAVGGMSFCGGTLHPQIRGIANPSRLTDGDGEPVRKKSEALAKKSFGYAERRLAEREWWLGEWSIVDVYLNWAFTVARNAKFDSTPYPLLNGHAGKMSDRPAFQRMLEIDAEARATLKL</sequence>
<proteinExistence type="predicted"/>
<dbReference type="SUPFAM" id="SSF52833">
    <property type="entry name" value="Thioredoxin-like"/>
    <property type="match status" value="1"/>
</dbReference>
<dbReference type="SFLD" id="SFLDS00019">
    <property type="entry name" value="Glutathione_Transferase_(cytos"/>
    <property type="match status" value="1"/>
</dbReference>
<dbReference type="KEGG" id="spph:KFK14_22695"/>
<name>A0A975K7C2_9SPHN</name>
<dbReference type="InterPro" id="IPR004045">
    <property type="entry name" value="Glutathione_S-Trfase_N"/>
</dbReference>
<feature type="domain" description="GST N-terminal" evidence="1">
    <location>
        <begin position="3"/>
        <end position="84"/>
    </location>
</feature>